<feature type="transmembrane region" description="Helical" evidence="7">
    <location>
        <begin position="89"/>
        <end position="110"/>
    </location>
</feature>
<comment type="similarity">
    <text evidence="7">Belongs to the binding-protein-dependent transport system permease family.</text>
</comment>
<evidence type="ECO:0000259" key="9">
    <source>
        <dbReference type="PROSITE" id="PS50928"/>
    </source>
</evidence>
<comment type="subcellular location">
    <subcellularLocation>
        <location evidence="1 7">Cell membrane</location>
        <topology evidence="1 7">Multi-pass membrane protein</topology>
    </subcellularLocation>
</comment>
<keyword evidence="5 7" id="KW-1133">Transmembrane helix</keyword>
<dbReference type="InterPro" id="IPR035906">
    <property type="entry name" value="MetI-like_sf"/>
</dbReference>
<evidence type="ECO:0000256" key="4">
    <source>
        <dbReference type="ARBA" id="ARBA00022692"/>
    </source>
</evidence>
<dbReference type="GO" id="GO:0005886">
    <property type="term" value="C:plasma membrane"/>
    <property type="evidence" value="ECO:0007669"/>
    <property type="project" value="UniProtKB-SubCell"/>
</dbReference>
<evidence type="ECO:0000313" key="10">
    <source>
        <dbReference type="EMBL" id="ANP73573.1"/>
    </source>
</evidence>
<evidence type="ECO:0000313" key="11">
    <source>
        <dbReference type="Proteomes" id="UP000092582"/>
    </source>
</evidence>
<proteinExistence type="inferred from homology"/>
<dbReference type="GO" id="GO:0055085">
    <property type="term" value="P:transmembrane transport"/>
    <property type="evidence" value="ECO:0007669"/>
    <property type="project" value="InterPro"/>
</dbReference>
<feature type="transmembrane region" description="Helical" evidence="7">
    <location>
        <begin position="271"/>
        <end position="291"/>
    </location>
</feature>
<reference evidence="10 11" key="1">
    <citation type="submission" date="2016-06" db="EMBL/GenBank/DDBJ databases">
        <title>Genome sequencing of Cryobacterium arcticum PAMC 27867.</title>
        <authorList>
            <person name="Lee J."/>
            <person name="Kim O.-S."/>
        </authorList>
    </citation>
    <scope>NUCLEOTIDE SEQUENCE [LARGE SCALE GENOMIC DNA]</scope>
    <source>
        <strain evidence="10 11">PAMC 27867</strain>
    </source>
</reference>
<evidence type="ECO:0000256" key="7">
    <source>
        <dbReference type="RuleBase" id="RU363032"/>
    </source>
</evidence>
<evidence type="ECO:0000256" key="5">
    <source>
        <dbReference type="ARBA" id="ARBA00022989"/>
    </source>
</evidence>
<gene>
    <name evidence="10" type="ORF">PA27867_2632</name>
</gene>
<dbReference type="Pfam" id="PF00528">
    <property type="entry name" value="BPD_transp_1"/>
    <property type="match status" value="1"/>
</dbReference>
<feature type="transmembrane region" description="Helical" evidence="7">
    <location>
        <begin position="163"/>
        <end position="190"/>
    </location>
</feature>
<keyword evidence="2 7" id="KW-0813">Transport</keyword>
<dbReference type="OrthoDB" id="34224at2"/>
<dbReference type="Proteomes" id="UP000092582">
    <property type="component" value="Chromosome 1"/>
</dbReference>
<keyword evidence="6 7" id="KW-0472">Membrane</keyword>
<protein>
    <submittedName>
        <fullName evidence="10">Sugar ABC transporter permease</fullName>
    </submittedName>
</protein>
<dbReference type="EMBL" id="CP016282">
    <property type="protein sequence ID" value="ANP73573.1"/>
    <property type="molecule type" value="Genomic_DNA"/>
</dbReference>
<dbReference type="Gene3D" id="1.10.3720.10">
    <property type="entry name" value="MetI-like"/>
    <property type="match status" value="1"/>
</dbReference>
<keyword evidence="3" id="KW-1003">Cell membrane</keyword>
<dbReference type="PATRIC" id="fig|670052.7.peg.2703"/>
<evidence type="ECO:0000256" key="2">
    <source>
        <dbReference type="ARBA" id="ARBA00022448"/>
    </source>
</evidence>
<dbReference type="SUPFAM" id="SSF161098">
    <property type="entry name" value="MetI-like"/>
    <property type="match status" value="1"/>
</dbReference>
<feature type="domain" description="ABC transmembrane type-1" evidence="9">
    <location>
        <begin position="85"/>
        <end position="290"/>
    </location>
</feature>
<dbReference type="PANTHER" id="PTHR43005">
    <property type="entry name" value="BLR7065 PROTEIN"/>
    <property type="match status" value="1"/>
</dbReference>
<dbReference type="AlphaFoldDB" id="A0A1B1BMJ4"/>
<dbReference type="CDD" id="cd06261">
    <property type="entry name" value="TM_PBP2"/>
    <property type="match status" value="1"/>
</dbReference>
<organism evidence="10 11">
    <name type="scientific">Cryobacterium arcticum</name>
    <dbReference type="NCBI Taxonomy" id="670052"/>
    <lineage>
        <taxon>Bacteria</taxon>
        <taxon>Bacillati</taxon>
        <taxon>Actinomycetota</taxon>
        <taxon>Actinomycetes</taxon>
        <taxon>Micrococcales</taxon>
        <taxon>Microbacteriaceae</taxon>
        <taxon>Cryobacterium</taxon>
    </lineage>
</organism>
<evidence type="ECO:0000256" key="6">
    <source>
        <dbReference type="ARBA" id="ARBA00023136"/>
    </source>
</evidence>
<name>A0A1B1BMJ4_9MICO</name>
<evidence type="ECO:0000256" key="8">
    <source>
        <dbReference type="SAM" id="MobiDB-lite"/>
    </source>
</evidence>
<keyword evidence="11" id="KW-1185">Reference proteome</keyword>
<feature type="region of interest" description="Disordered" evidence="8">
    <location>
        <begin position="1"/>
        <end position="20"/>
    </location>
</feature>
<dbReference type="RefSeq" id="WP_084021134.1">
    <property type="nucleotide sequence ID" value="NZ_CP016282.1"/>
</dbReference>
<feature type="transmembrane region" description="Helical" evidence="7">
    <location>
        <begin position="211"/>
        <end position="233"/>
    </location>
</feature>
<dbReference type="PROSITE" id="PS50928">
    <property type="entry name" value="ABC_TM1"/>
    <property type="match status" value="1"/>
</dbReference>
<evidence type="ECO:0000256" key="3">
    <source>
        <dbReference type="ARBA" id="ARBA00022475"/>
    </source>
</evidence>
<accession>A0A1B1BMJ4</accession>
<dbReference type="InterPro" id="IPR000515">
    <property type="entry name" value="MetI-like"/>
</dbReference>
<feature type="transmembrane region" description="Helical" evidence="7">
    <location>
        <begin position="122"/>
        <end position="143"/>
    </location>
</feature>
<sequence length="310" mass="33150">MSISLRPALRRTQKSRPGPERDGGLAFWLVIPSIVVLTLVIAFPVGSSMVRSLFGDGIGEVPFVGLDNYAQALWGYYAPEFWAATGVTYLFAAVTIVLETLIGLGMALVANRAFRGRGLIRTSVLIPWAVPTAVAAVLWKWAFDPQGIVNALTGSDIIWTGSAVPSMVAIIVADTWKTAPFIALLVLAGLQVIPDEVYEAAKLDGAGAWKRFVFVTLPLVKPALLVAVLFRLLDALRMYDLPEIMTNGANGTSTLSVLVVQSTLSQLKPGYGGALSTLTFILIFITAYLFVRLLGVNAVEQAGGKKGQGK</sequence>
<keyword evidence="4 7" id="KW-0812">Transmembrane</keyword>
<dbReference type="KEGG" id="cart:PA27867_2632"/>
<dbReference type="STRING" id="670052.PA27867_2632"/>
<feature type="transmembrane region" description="Helical" evidence="7">
    <location>
        <begin position="25"/>
        <end position="45"/>
    </location>
</feature>
<evidence type="ECO:0000256" key="1">
    <source>
        <dbReference type="ARBA" id="ARBA00004651"/>
    </source>
</evidence>
<dbReference type="PANTHER" id="PTHR43005:SF1">
    <property type="entry name" value="SPERMIDINE_PUTRESCINE TRANSPORT SYSTEM PERMEASE PROTEIN"/>
    <property type="match status" value="1"/>
</dbReference>